<evidence type="ECO:0000313" key="2">
    <source>
        <dbReference type="EMBL" id="SBP20423.1"/>
    </source>
</evidence>
<accession>A0A1A7XQZ3</accession>
<protein>
    <submittedName>
        <fullName evidence="2">Centromere protein Q</fullName>
    </submittedName>
</protein>
<reference evidence="2" key="1">
    <citation type="submission" date="2016-05" db="EMBL/GenBank/DDBJ databases">
        <authorList>
            <person name="Lavstsen T."/>
            <person name="Jespersen J.S."/>
        </authorList>
    </citation>
    <scope>NUCLEOTIDE SEQUENCE</scope>
    <source>
        <tissue evidence="2">Brain</tissue>
    </source>
</reference>
<feature type="compositionally biased region" description="Polar residues" evidence="1">
    <location>
        <begin position="61"/>
        <end position="76"/>
    </location>
</feature>
<feature type="non-terminal residue" evidence="2">
    <location>
        <position position="1"/>
    </location>
</feature>
<gene>
    <name evidence="2" type="primary">CENPQ</name>
</gene>
<dbReference type="AlphaFoldDB" id="A0A1A7XQZ3"/>
<feature type="compositionally biased region" description="Low complexity" evidence="1">
    <location>
        <begin position="108"/>
        <end position="131"/>
    </location>
</feature>
<name>A0A1A7XQZ3_9TELE</name>
<organism evidence="2">
    <name type="scientific">Iconisemion striatum</name>
    <dbReference type="NCBI Taxonomy" id="60296"/>
    <lineage>
        <taxon>Eukaryota</taxon>
        <taxon>Metazoa</taxon>
        <taxon>Chordata</taxon>
        <taxon>Craniata</taxon>
        <taxon>Vertebrata</taxon>
        <taxon>Euteleostomi</taxon>
        <taxon>Actinopterygii</taxon>
        <taxon>Neopterygii</taxon>
        <taxon>Teleostei</taxon>
        <taxon>Neoteleostei</taxon>
        <taxon>Acanthomorphata</taxon>
        <taxon>Ovalentaria</taxon>
        <taxon>Atherinomorphae</taxon>
        <taxon>Cyprinodontiformes</taxon>
        <taxon>Nothobranchiidae</taxon>
        <taxon>Iconisemion</taxon>
    </lineage>
</organism>
<evidence type="ECO:0000256" key="1">
    <source>
        <dbReference type="SAM" id="MobiDB-lite"/>
    </source>
</evidence>
<proteinExistence type="predicted"/>
<feature type="compositionally biased region" description="Basic and acidic residues" evidence="1">
    <location>
        <begin position="78"/>
        <end position="95"/>
    </location>
</feature>
<dbReference type="EMBL" id="HADW01019023">
    <property type="protein sequence ID" value="SBP20423.1"/>
    <property type="molecule type" value="Transcribed_RNA"/>
</dbReference>
<sequence>SLWKEDSKVPEGGLEECCQRSGEDGGADGIFGADMQPAETQAGGGGKESCTDFTNKRPGCSQASPRPSTQGGNNIRGSFEKNHTSEPTQDHREETGGNLAETRGQRGRAGAAPAGSKTRQPALQNTQQQQTWLRRSKRCFFGLKLFICGAHLC</sequence>
<feature type="region of interest" description="Disordered" evidence="1">
    <location>
        <begin position="1"/>
        <end position="131"/>
    </location>
</feature>
<reference evidence="2" key="2">
    <citation type="submission" date="2016-06" db="EMBL/GenBank/DDBJ databases">
        <title>The genome of a short-lived fish provides insights into sex chromosome evolution and the genetic control of aging.</title>
        <authorList>
            <person name="Reichwald K."/>
            <person name="Felder M."/>
            <person name="Petzold A."/>
            <person name="Koch P."/>
            <person name="Groth M."/>
            <person name="Platzer M."/>
        </authorList>
    </citation>
    <scope>NUCLEOTIDE SEQUENCE</scope>
    <source>
        <tissue evidence="2">Brain</tissue>
    </source>
</reference>